<dbReference type="CDD" id="cd01129">
    <property type="entry name" value="PulE-GspE-like"/>
    <property type="match status" value="1"/>
</dbReference>
<evidence type="ECO:0000313" key="5">
    <source>
        <dbReference type="EMBL" id="MDG4476446.1"/>
    </source>
</evidence>
<dbReference type="Gene3D" id="3.30.300.160">
    <property type="entry name" value="Type II secretion system, protein E, N-terminal domain"/>
    <property type="match status" value="1"/>
</dbReference>
<dbReference type="Gene3D" id="3.30.450.90">
    <property type="match status" value="1"/>
</dbReference>
<feature type="domain" description="Bacterial type II secretion system protein E" evidence="4">
    <location>
        <begin position="363"/>
        <end position="377"/>
    </location>
</feature>
<dbReference type="PROSITE" id="PS00662">
    <property type="entry name" value="T2SP_E"/>
    <property type="match status" value="1"/>
</dbReference>
<keyword evidence="6" id="KW-1185">Reference proteome</keyword>
<dbReference type="InterPro" id="IPR007831">
    <property type="entry name" value="T2SS_GspE_N"/>
</dbReference>
<dbReference type="SUPFAM" id="SSF52540">
    <property type="entry name" value="P-loop containing nucleoside triphosphate hydrolases"/>
    <property type="match status" value="1"/>
</dbReference>
<dbReference type="RefSeq" id="WP_307633414.1">
    <property type="nucleotide sequence ID" value="NZ_JAPHEH010000001.1"/>
</dbReference>
<evidence type="ECO:0000256" key="2">
    <source>
        <dbReference type="ARBA" id="ARBA00022741"/>
    </source>
</evidence>
<dbReference type="InterPro" id="IPR027417">
    <property type="entry name" value="P-loop_NTPase"/>
</dbReference>
<dbReference type="Pfam" id="PF05157">
    <property type="entry name" value="MshEN"/>
    <property type="match status" value="1"/>
</dbReference>
<reference evidence="5" key="2">
    <citation type="submission" date="2022-10" db="EMBL/GenBank/DDBJ databases">
        <authorList>
            <person name="Aronson H.S."/>
        </authorList>
    </citation>
    <scope>NUCLEOTIDE SEQUENCE</scope>
    <source>
        <strain evidence="5">RS19-109</strain>
    </source>
</reference>
<dbReference type="PANTHER" id="PTHR30258">
    <property type="entry name" value="TYPE II SECRETION SYSTEM PROTEIN GSPE-RELATED"/>
    <property type="match status" value="1"/>
</dbReference>
<gene>
    <name evidence="5" type="ORF">OLX77_09800</name>
</gene>
<comment type="caution">
    <text evidence="5">The sequence shown here is derived from an EMBL/GenBank/DDBJ whole genome shotgun (WGS) entry which is preliminary data.</text>
</comment>
<name>A0A9X4MFR2_9BACT</name>
<organism evidence="5 6">
    <name type="scientific">Thiovibrio frasassiensis</name>
    <dbReference type="NCBI Taxonomy" id="2984131"/>
    <lineage>
        <taxon>Bacteria</taxon>
        <taxon>Pseudomonadati</taxon>
        <taxon>Thermodesulfobacteriota</taxon>
        <taxon>Desulfobulbia</taxon>
        <taxon>Desulfobulbales</taxon>
        <taxon>Thiovibrionaceae</taxon>
        <taxon>Thiovibrio</taxon>
    </lineage>
</organism>
<reference evidence="5" key="1">
    <citation type="journal article" date="2022" name="bioRxiv">
        <title>Thiovibrio frasassiensisgen. nov., sp. nov., an autotrophic, elemental sulfur disproportionating bacterium isolated from sulfidic karst sediment, and proposal of Thiovibrionaceae fam. nov.</title>
        <authorList>
            <person name="Aronson H."/>
            <person name="Thomas C."/>
            <person name="Bhattacharyya M."/>
            <person name="Eckstein S."/>
            <person name="Jensen S."/>
            <person name="Barco R."/>
            <person name="Macalady J."/>
            <person name="Amend J."/>
        </authorList>
    </citation>
    <scope>NUCLEOTIDE SEQUENCE</scope>
    <source>
        <strain evidence="5">RS19-109</strain>
    </source>
</reference>
<dbReference type="GO" id="GO:0016887">
    <property type="term" value="F:ATP hydrolysis activity"/>
    <property type="evidence" value="ECO:0007669"/>
    <property type="project" value="TreeGrafter"/>
</dbReference>
<dbReference type="InterPro" id="IPR003593">
    <property type="entry name" value="AAA+_ATPase"/>
</dbReference>
<dbReference type="EMBL" id="JAPHEH010000001">
    <property type="protein sequence ID" value="MDG4476446.1"/>
    <property type="molecule type" value="Genomic_DNA"/>
</dbReference>
<dbReference type="SUPFAM" id="SSF160246">
    <property type="entry name" value="EspE N-terminal domain-like"/>
    <property type="match status" value="1"/>
</dbReference>
<protein>
    <submittedName>
        <fullName evidence="5">ATPase, T2SS/T4P/T4SS family</fullName>
    </submittedName>
</protein>
<dbReference type="FunFam" id="3.40.50.300:FF:000398">
    <property type="entry name" value="Type IV pilus assembly ATPase PilB"/>
    <property type="match status" value="1"/>
</dbReference>
<evidence type="ECO:0000259" key="4">
    <source>
        <dbReference type="PROSITE" id="PS00662"/>
    </source>
</evidence>
<dbReference type="GO" id="GO:0005524">
    <property type="term" value="F:ATP binding"/>
    <property type="evidence" value="ECO:0007669"/>
    <property type="project" value="UniProtKB-KW"/>
</dbReference>
<evidence type="ECO:0000256" key="3">
    <source>
        <dbReference type="ARBA" id="ARBA00022840"/>
    </source>
</evidence>
<dbReference type="Pfam" id="PF00437">
    <property type="entry name" value="T2SSE"/>
    <property type="match status" value="1"/>
</dbReference>
<dbReference type="InterPro" id="IPR001482">
    <property type="entry name" value="T2SS/T4SS_dom"/>
</dbReference>
<evidence type="ECO:0000256" key="1">
    <source>
        <dbReference type="ARBA" id="ARBA00006611"/>
    </source>
</evidence>
<sequence>MTIAPKRRKFGDILVEGGLITATQLQQALAYGTDRDIKLGEALRELGFVNDTAVANTIARQLKIPFIDFRKIVVDPEVAQIIPEAVSRKYKVIALGKRPGEVLVAFADPLNIFAIDEVGRYILDKTVVCVGIESEIIATMDRLYASSIKIEQRFDDSGEESATVSAINDILLKAVRQRASDIHIEPDHERVRVRTRVDGILREGNTFPLEMHPNLISRIKILAHLDIGERRKPQDGRFEMPITGKEFDVRVSILPLNAGEKVVMRLLDKGTMRFNLQELGFEPYQRALFMEHLSRPHEIILVTGPTGSGKTTTLYGALNYLNSVEKNIVTVEDPVEYELAGINQVQVNVRADLTFANSLRSILRQDPDIIMIGEIRDAETAEIAIQSALTGHLVLSTLHTNDAAGAITRLIDMGIPPFLIASAVGIVVAQRLLRLLCPNCKATFTPPEELQLALGLTYDQTRRFYKPVGCDKCEGSGYKGRIAIYETMVISQAIEDLILKKSSSQDIFRQALKEDLTSLRQSGIAKVVSGHTSVDEAFRVTMELKE</sequence>
<proteinExistence type="inferred from homology"/>
<dbReference type="GO" id="GO:0005886">
    <property type="term" value="C:plasma membrane"/>
    <property type="evidence" value="ECO:0007669"/>
    <property type="project" value="TreeGrafter"/>
</dbReference>
<dbReference type="InterPro" id="IPR037257">
    <property type="entry name" value="T2SS_E_N_sf"/>
</dbReference>
<dbReference type="AlphaFoldDB" id="A0A9X4MFR2"/>
<dbReference type="Proteomes" id="UP001154240">
    <property type="component" value="Unassembled WGS sequence"/>
</dbReference>
<evidence type="ECO:0000313" key="6">
    <source>
        <dbReference type="Proteomes" id="UP001154240"/>
    </source>
</evidence>
<accession>A0A9X4MFR2</accession>
<dbReference type="SMART" id="SM00382">
    <property type="entry name" value="AAA"/>
    <property type="match status" value="1"/>
</dbReference>
<dbReference type="Gene3D" id="3.40.50.300">
    <property type="entry name" value="P-loop containing nucleotide triphosphate hydrolases"/>
    <property type="match status" value="1"/>
</dbReference>
<dbReference type="PANTHER" id="PTHR30258:SF1">
    <property type="entry name" value="PROTEIN TRANSPORT PROTEIN HOFB HOMOLOG"/>
    <property type="match status" value="1"/>
</dbReference>
<comment type="similarity">
    <text evidence="1">Belongs to the GSP E family.</text>
</comment>
<keyword evidence="3" id="KW-0067">ATP-binding</keyword>
<keyword evidence="2" id="KW-0547">Nucleotide-binding</keyword>